<name>A0A2V3VBS3_9SPHN</name>
<accession>A0A2V3VBS3</accession>
<gene>
    <name evidence="6" type="ORF">C7451_101210</name>
</gene>
<feature type="transmembrane region" description="Helical" evidence="4">
    <location>
        <begin position="6"/>
        <end position="30"/>
    </location>
</feature>
<evidence type="ECO:0000313" key="7">
    <source>
        <dbReference type="Proteomes" id="UP000248014"/>
    </source>
</evidence>
<evidence type="ECO:0000256" key="4">
    <source>
        <dbReference type="SAM" id="Phobius"/>
    </source>
</evidence>
<sequence length="73" mass="8038">MNVIIILAIVALAIMVLVSLVRGLVAFIQMTEEDLKNPGVGRSHQMQNKMMFARVKYQAMAIAAVAVLLLVNR</sequence>
<dbReference type="InterPro" id="IPR007667">
    <property type="entry name" value="Hypoxia_induced_domain"/>
</dbReference>
<keyword evidence="2 4" id="KW-1133">Transmembrane helix</keyword>
<dbReference type="AlphaFoldDB" id="A0A2V3VBS3"/>
<evidence type="ECO:0000256" key="1">
    <source>
        <dbReference type="ARBA" id="ARBA00022692"/>
    </source>
</evidence>
<evidence type="ECO:0000313" key="6">
    <source>
        <dbReference type="EMBL" id="PXW79147.1"/>
    </source>
</evidence>
<reference evidence="6 7" key="1">
    <citation type="submission" date="2018-05" db="EMBL/GenBank/DDBJ databases">
        <title>Genomic Encyclopedia of Type Strains, Phase IV (KMG-IV): sequencing the most valuable type-strain genomes for metagenomic binning, comparative biology and taxonomic classification.</title>
        <authorList>
            <person name="Goeker M."/>
        </authorList>
    </citation>
    <scope>NUCLEOTIDE SEQUENCE [LARGE SCALE GENOMIC DNA]</scope>
    <source>
        <strain evidence="6 7">DSM 3183</strain>
    </source>
</reference>
<keyword evidence="3 4" id="KW-0472">Membrane</keyword>
<keyword evidence="1 4" id="KW-0812">Transmembrane</keyword>
<dbReference type="Proteomes" id="UP000248014">
    <property type="component" value="Unassembled WGS sequence"/>
</dbReference>
<dbReference type="PROSITE" id="PS51503">
    <property type="entry name" value="HIG1"/>
    <property type="match status" value="1"/>
</dbReference>
<evidence type="ECO:0000256" key="3">
    <source>
        <dbReference type="ARBA" id="ARBA00023136"/>
    </source>
</evidence>
<dbReference type="RefSeq" id="WP_060977271.1">
    <property type="nucleotide sequence ID" value="NZ_QJJM01000001.1"/>
</dbReference>
<protein>
    <submittedName>
        <fullName evidence="6">Hypoxia induced protein</fullName>
    </submittedName>
</protein>
<organism evidence="6 7">
    <name type="scientific">Blastomonas natatoria</name>
    <dbReference type="NCBI Taxonomy" id="34015"/>
    <lineage>
        <taxon>Bacteria</taxon>
        <taxon>Pseudomonadati</taxon>
        <taxon>Pseudomonadota</taxon>
        <taxon>Alphaproteobacteria</taxon>
        <taxon>Sphingomonadales</taxon>
        <taxon>Sphingomonadaceae</taxon>
        <taxon>Blastomonas</taxon>
    </lineage>
</organism>
<feature type="transmembrane region" description="Helical" evidence="4">
    <location>
        <begin position="51"/>
        <end position="71"/>
    </location>
</feature>
<proteinExistence type="predicted"/>
<comment type="caution">
    <text evidence="6">The sequence shown here is derived from an EMBL/GenBank/DDBJ whole genome shotgun (WGS) entry which is preliminary data.</text>
</comment>
<evidence type="ECO:0000256" key="2">
    <source>
        <dbReference type="ARBA" id="ARBA00022989"/>
    </source>
</evidence>
<evidence type="ECO:0000259" key="5">
    <source>
        <dbReference type="PROSITE" id="PS51503"/>
    </source>
</evidence>
<dbReference type="EMBL" id="QJJM01000001">
    <property type="protein sequence ID" value="PXW79147.1"/>
    <property type="molecule type" value="Genomic_DNA"/>
</dbReference>
<feature type="domain" description="HIG1" evidence="5">
    <location>
        <begin position="1"/>
        <end position="73"/>
    </location>
</feature>
<dbReference type="OrthoDB" id="7392120at2"/>
<keyword evidence="7" id="KW-1185">Reference proteome</keyword>